<evidence type="ECO:0000259" key="1">
    <source>
        <dbReference type="PROSITE" id="PS50042"/>
    </source>
</evidence>
<evidence type="ECO:0000313" key="2">
    <source>
        <dbReference type="EMBL" id="KZN56604.1"/>
    </source>
</evidence>
<dbReference type="InterPro" id="IPR052044">
    <property type="entry name" value="PKS_Associated_Protein"/>
</dbReference>
<name>A0A167GVR5_9GAMM</name>
<dbReference type="OrthoDB" id="9794183at2"/>
<dbReference type="PANTHER" id="PTHR36114">
    <property type="entry name" value="16.7 KDA PROTEIN IN WHIE LOCUS"/>
    <property type="match status" value="1"/>
</dbReference>
<accession>A0A167GVR5</accession>
<sequence length="122" mass="14057">MKNSNVINFAQKLSLFNEHWSPKVVAQMNDYQLKLVKVSGEFTWHQHDDTDEVFIVIEGELDIHFRDRVEHLSRGEMYVVKKGEEHKPVAMRECHILIIEPKGVINTGDAGGELTADNDVWI</sequence>
<gene>
    <name evidence="2" type="ORF">N476_00585</name>
</gene>
<comment type="caution">
    <text evidence="2">The sequence shown here is derived from an EMBL/GenBank/DDBJ whole genome shotgun (WGS) entry which is preliminary data.</text>
</comment>
<dbReference type="InterPro" id="IPR013096">
    <property type="entry name" value="Cupin_2"/>
</dbReference>
<dbReference type="Gene3D" id="2.60.120.10">
    <property type="entry name" value="Jelly Rolls"/>
    <property type="match status" value="1"/>
</dbReference>
<reference evidence="2 3" key="1">
    <citation type="submission" date="2013-07" db="EMBL/GenBank/DDBJ databases">
        <title>Comparative Genomic and Metabolomic Analysis of Twelve Strains of Pseudoalteromonas luteoviolacea.</title>
        <authorList>
            <person name="Vynne N.G."/>
            <person name="Mansson M."/>
            <person name="Gram L."/>
        </authorList>
    </citation>
    <scope>NUCLEOTIDE SEQUENCE [LARGE SCALE GENOMIC DNA]</scope>
    <source>
        <strain evidence="2 3">H33</strain>
    </source>
</reference>
<dbReference type="EMBL" id="AUXZ01000001">
    <property type="protein sequence ID" value="KZN56604.1"/>
    <property type="molecule type" value="Genomic_DNA"/>
</dbReference>
<proteinExistence type="predicted"/>
<organism evidence="2 3">
    <name type="scientific">Pseudoalteromonas luteoviolacea H33</name>
    <dbReference type="NCBI Taxonomy" id="1365251"/>
    <lineage>
        <taxon>Bacteria</taxon>
        <taxon>Pseudomonadati</taxon>
        <taxon>Pseudomonadota</taxon>
        <taxon>Gammaproteobacteria</taxon>
        <taxon>Alteromonadales</taxon>
        <taxon>Pseudoalteromonadaceae</taxon>
        <taxon>Pseudoalteromonas</taxon>
    </lineage>
</organism>
<dbReference type="RefSeq" id="WP_063359932.1">
    <property type="nucleotide sequence ID" value="NZ_AUXZ01000001.1"/>
</dbReference>
<dbReference type="CDD" id="cd02226">
    <property type="entry name" value="cupin_YdbB-like"/>
    <property type="match status" value="1"/>
</dbReference>
<dbReference type="InterPro" id="IPR014710">
    <property type="entry name" value="RmlC-like_jellyroll"/>
</dbReference>
<feature type="domain" description="Cyclic nucleotide-binding" evidence="1">
    <location>
        <begin position="39"/>
        <end position="78"/>
    </location>
</feature>
<evidence type="ECO:0000313" key="3">
    <source>
        <dbReference type="Proteomes" id="UP000076503"/>
    </source>
</evidence>
<dbReference type="PANTHER" id="PTHR36114:SF1">
    <property type="entry name" value="16.7 KDA PROTEIN IN WHIE LOCUS"/>
    <property type="match status" value="1"/>
</dbReference>
<dbReference type="PROSITE" id="PS50042">
    <property type="entry name" value="CNMP_BINDING_3"/>
    <property type="match status" value="1"/>
</dbReference>
<dbReference type="InterPro" id="IPR011051">
    <property type="entry name" value="RmlC_Cupin_sf"/>
</dbReference>
<dbReference type="AlphaFoldDB" id="A0A167GVR5"/>
<dbReference type="SUPFAM" id="SSF51182">
    <property type="entry name" value="RmlC-like cupins"/>
    <property type="match status" value="1"/>
</dbReference>
<dbReference type="Proteomes" id="UP000076503">
    <property type="component" value="Unassembled WGS sequence"/>
</dbReference>
<dbReference type="InterPro" id="IPR000595">
    <property type="entry name" value="cNMP-bd_dom"/>
</dbReference>
<dbReference type="Pfam" id="PF07883">
    <property type="entry name" value="Cupin_2"/>
    <property type="match status" value="1"/>
</dbReference>
<protein>
    <recommendedName>
        <fullName evidence="1">Cyclic nucleotide-binding domain-containing protein</fullName>
    </recommendedName>
</protein>
<dbReference type="PATRIC" id="fig|1365251.3.peg.118"/>